<reference evidence="7 8" key="1">
    <citation type="submission" date="2016-12" db="EMBL/GenBank/DDBJ databases">
        <authorList>
            <person name="Song W.-J."/>
            <person name="Kurnit D.M."/>
        </authorList>
    </citation>
    <scope>NUCLEOTIDE SEQUENCE [LARGE SCALE GENOMIC DNA]</scope>
    <source>
        <strain evidence="7 8">DSM 18488</strain>
    </source>
</reference>
<keyword evidence="4" id="KW-0408">Iron</keyword>
<dbReference type="Pfam" id="PF04055">
    <property type="entry name" value="Radical_SAM"/>
    <property type="match status" value="1"/>
</dbReference>
<dbReference type="Gene3D" id="3.80.30.20">
    <property type="entry name" value="tm_1862 like domain"/>
    <property type="match status" value="1"/>
</dbReference>
<evidence type="ECO:0000256" key="2">
    <source>
        <dbReference type="ARBA" id="ARBA00022691"/>
    </source>
</evidence>
<dbReference type="InterPro" id="IPR058240">
    <property type="entry name" value="rSAM_sf"/>
</dbReference>
<keyword evidence="5" id="KW-0411">Iron-sulfur</keyword>
<evidence type="ECO:0000256" key="1">
    <source>
        <dbReference type="ARBA" id="ARBA00001966"/>
    </source>
</evidence>
<keyword evidence="3" id="KW-0479">Metal-binding</keyword>
<dbReference type="InterPro" id="IPR007197">
    <property type="entry name" value="rSAM"/>
</dbReference>
<dbReference type="SFLD" id="SFLDS00029">
    <property type="entry name" value="Radical_SAM"/>
    <property type="match status" value="1"/>
</dbReference>
<proteinExistence type="predicted"/>
<dbReference type="Proteomes" id="UP000184603">
    <property type="component" value="Unassembled WGS sequence"/>
</dbReference>
<evidence type="ECO:0000256" key="5">
    <source>
        <dbReference type="ARBA" id="ARBA00023014"/>
    </source>
</evidence>
<name>A0A1M7Y5U6_9BACT</name>
<dbReference type="SUPFAM" id="SSF102114">
    <property type="entry name" value="Radical SAM enzymes"/>
    <property type="match status" value="1"/>
</dbReference>
<dbReference type="InterPro" id="IPR023404">
    <property type="entry name" value="rSAM_horseshoe"/>
</dbReference>
<dbReference type="PROSITE" id="PS51918">
    <property type="entry name" value="RADICAL_SAM"/>
    <property type="match status" value="1"/>
</dbReference>
<dbReference type="SMART" id="SM00729">
    <property type="entry name" value="Elp3"/>
    <property type="match status" value="1"/>
</dbReference>
<dbReference type="GO" id="GO:0051536">
    <property type="term" value="F:iron-sulfur cluster binding"/>
    <property type="evidence" value="ECO:0007669"/>
    <property type="project" value="UniProtKB-KW"/>
</dbReference>
<dbReference type="AlphaFoldDB" id="A0A1M7Y5U6"/>
<dbReference type="InterPro" id="IPR006638">
    <property type="entry name" value="Elp3/MiaA/NifB-like_rSAM"/>
</dbReference>
<evidence type="ECO:0000259" key="6">
    <source>
        <dbReference type="PROSITE" id="PS51918"/>
    </source>
</evidence>
<dbReference type="SFLD" id="SFLDG01082">
    <property type="entry name" value="B12-binding_domain_containing"/>
    <property type="match status" value="1"/>
</dbReference>
<dbReference type="EMBL" id="FRFE01000008">
    <property type="protein sequence ID" value="SHO47926.1"/>
    <property type="molecule type" value="Genomic_DNA"/>
</dbReference>
<keyword evidence="8" id="KW-1185">Reference proteome</keyword>
<evidence type="ECO:0000256" key="3">
    <source>
        <dbReference type="ARBA" id="ARBA00022723"/>
    </source>
</evidence>
<keyword evidence="2" id="KW-0949">S-adenosyl-L-methionine</keyword>
<comment type="cofactor">
    <cofactor evidence="1">
        <name>[4Fe-4S] cluster</name>
        <dbReference type="ChEBI" id="CHEBI:49883"/>
    </cofactor>
</comment>
<dbReference type="PANTHER" id="PTHR43409:SF7">
    <property type="entry name" value="BLL1977 PROTEIN"/>
    <property type="match status" value="1"/>
</dbReference>
<dbReference type="STRING" id="1121416.SAMN02745220_02052"/>
<dbReference type="PANTHER" id="PTHR43409">
    <property type="entry name" value="ANAEROBIC MAGNESIUM-PROTOPORPHYRIN IX MONOMETHYL ESTER CYCLASE-RELATED"/>
    <property type="match status" value="1"/>
</dbReference>
<feature type="domain" description="Radical SAM core" evidence="6">
    <location>
        <begin position="303"/>
        <end position="526"/>
    </location>
</feature>
<dbReference type="GO" id="GO:0046872">
    <property type="term" value="F:metal ion binding"/>
    <property type="evidence" value="ECO:0007669"/>
    <property type="project" value="UniProtKB-KW"/>
</dbReference>
<dbReference type="InterPro" id="IPR051198">
    <property type="entry name" value="BchE-like"/>
</dbReference>
<protein>
    <submittedName>
        <fullName evidence="7">Radical SAM superfamily protein</fullName>
    </submittedName>
</protein>
<organism evidence="7 8">
    <name type="scientific">Desulfopila aestuarii DSM 18488</name>
    <dbReference type="NCBI Taxonomy" id="1121416"/>
    <lineage>
        <taxon>Bacteria</taxon>
        <taxon>Pseudomonadati</taxon>
        <taxon>Thermodesulfobacteriota</taxon>
        <taxon>Desulfobulbia</taxon>
        <taxon>Desulfobulbales</taxon>
        <taxon>Desulfocapsaceae</taxon>
        <taxon>Desulfopila</taxon>
    </lineage>
</organism>
<evidence type="ECO:0000313" key="7">
    <source>
        <dbReference type="EMBL" id="SHO47926.1"/>
    </source>
</evidence>
<accession>A0A1M7Y5U6</accession>
<gene>
    <name evidence="7" type="ORF">SAMN02745220_02052</name>
</gene>
<sequence>MRLRFPSPGATYGSLPDVFAVTKDAAIKCTVLKRPKHPANCTQPNQPARAPTEHTMHILLLHPPQAKPAEPPAGLPLLAATLRAHGCSCSVCDFNIEGLSYLIDREIATNDTWSRRAAKNRHRHLASLNETATYENPDKYIRAVADINRFLENCGNTQNIQISLANYQDPYLSPLKSDDLLQQARNFQENLFFSFFEKRLRDEVAETSPTHIGISLNYLSQALCTFAILGFLRKEFPNIILILGGGLVTTWLQSPGWHNPFDELVDYMIAGPGEEQLVELLTGSLPVRRVSPDYSDFRRYSYLAPGFILPYAASTGCFWRKCSFCPETSERNRYHPVTPDMAMTELEQLIRDNQPSLVHFLDNAISPAMLHLLADSPLGVPWYGFVRFTKELADPQFCRRLRRSGCVMLKLGLESGSQEILDRMNKGIDLQLVAQVLEALAKAGIGTYIYLLFGTPGESLTEARQTFDFVRQHHHEIHFLNLAIFNLPIGSREIDELQISDFYEGDLSIYCDFHHPRGWNRREIRRFLESEFKREPVIHSILQNDPIHFTSNHAPFFMPRLIRQ</sequence>
<dbReference type="GO" id="GO:0003824">
    <property type="term" value="F:catalytic activity"/>
    <property type="evidence" value="ECO:0007669"/>
    <property type="project" value="InterPro"/>
</dbReference>
<evidence type="ECO:0000313" key="8">
    <source>
        <dbReference type="Proteomes" id="UP000184603"/>
    </source>
</evidence>
<dbReference type="GO" id="GO:0005829">
    <property type="term" value="C:cytosol"/>
    <property type="evidence" value="ECO:0007669"/>
    <property type="project" value="TreeGrafter"/>
</dbReference>
<evidence type="ECO:0000256" key="4">
    <source>
        <dbReference type="ARBA" id="ARBA00023004"/>
    </source>
</evidence>